<protein>
    <submittedName>
        <fullName evidence="1">Uncharacterized protein</fullName>
    </submittedName>
</protein>
<dbReference type="HOGENOM" id="CLU_2979466_0_0_1"/>
<evidence type="ECO:0000313" key="1">
    <source>
        <dbReference type="EMBL" id="KIJ90799.1"/>
    </source>
</evidence>
<name>A0A0C9WH94_9AGAR</name>
<evidence type="ECO:0000313" key="2">
    <source>
        <dbReference type="Proteomes" id="UP000054477"/>
    </source>
</evidence>
<gene>
    <name evidence="1" type="ORF">K443DRAFT_14934</name>
</gene>
<dbReference type="Proteomes" id="UP000054477">
    <property type="component" value="Unassembled WGS sequence"/>
</dbReference>
<keyword evidence="2" id="KW-1185">Reference proteome</keyword>
<dbReference type="EMBL" id="KN839108">
    <property type="protein sequence ID" value="KIJ90799.1"/>
    <property type="molecule type" value="Genomic_DNA"/>
</dbReference>
<organism evidence="1 2">
    <name type="scientific">Laccaria amethystina LaAM-08-1</name>
    <dbReference type="NCBI Taxonomy" id="1095629"/>
    <lineage>
        <taxon>Eukaryota</taxon>
        <taxon>Fungi</taxon>
        <taxon>Dikarya</taxon>
        <taxon>Basidiomycota</taxon>
        <taxon>Agaricomycotina</taxon>
        <taxon>Agaricomycetes</taxon>
        <taxon>Agaricomycetidae</taxon>
        <taxon>Agaricales</taxon>
        <taxon>Agaricineae</taxon>
        <taxon>Hydnangiaceae</taxon>
        <taxon>Laccaria</taxon>
    </lineage>
</organism>
<sequence>MEPSDITGPFTSHQKESIAPFFMIFEKFMRERLNKMVLLESSHQSALIEIIFGELGKL</sequence>
<proteinExistence type="predicted"/>
<reference evidence="1 2" key="1">
    <citation type="submission" date="2014-04" db="EMBL/GenBank/DDBJ databases">
        <authorList>
            <consortium name="DOE Joint Genome Institute"/>
            <person name="Kuo A."/>
            <person name="Kohler A."/>
            <person name="Nagy L.G."/>
            <person name="Floudas D."/>
            <person name="Copeland A."/>
            <person name="Barry K.W."/>
            <person name="Cichocki N."/>
            <person name="Veneault-Fourrey C."/>
            <person name="LaButti K."/>
            <person name="Lindquist E.A."/>
            <person name="Lipzen A."/>
            <person name="Lundell T."/>
            <person name="Morin E."/>
            <person name="Murat C."/>
            <person name="Sun H."/>
            <person name="Tunlid A."/>
            <person name="Henrissat B."/>
            <person name="Grigoriev I.V."/>
            <person name="Hibbett D.S."/>
            <person name="Martin F."/>
            <person name="Nordberg H.P."/>
            <person name="Cantor M.N."/>
            <person name="Hua S.X."/>
        </authorList>
    </citation>
    <scope>NUCLEOTIDE SEQUENCE [LARGE SCALE GENOMIC DNA]</scope>
    <source>
        <strain evidence="1 2">LaAM-08-1</strain>
    </source>
</reference>
<dbReference type="AlphaFoldDB" id="A0A0C9WH94"/>
<reference evidence="2" key="2">
    <citation type="submission" date="2015-01" db="EMBL/GenBank/DDBJ databases">
        <title>Evolutionary Origins and Diversification of the Mycorrhizal Mutualists.</title>
        <authorList>
            <consortium name="DOE Joint Genome Institute"/>
            <consortium name="Mycorrhizal Genomics Consortium"/>
            <person name="Kohler A."/>
            <person name="Kuo A."/>
            <person name="Nagy L.G."/>
            <person name="Floudas D."/>
            <person name="Copeland A."/>
            <person name="Barry K.W."/>
            <person name="Cichocki N."/>
            <person name="Veneault-Fourrey C."/>
            <person name="LaButti K."/>
            <person name="Lindquist E.A."/>
            <person name="Lipzen A."/>
            <person name="Lundell T."/>
            <person name="Morin E."/>
            <person name="Murat C."/>
            <person name="Riley R."/>
            <person name="Ohm R."/>
            <person name="Sun H."/>
            <person name="Tunlid A."/>
            <person name="Henrissat B."/>
            <person name="Grigoriev I.V."/>
            <person name="Hibbett D.S."/>
            <person name="Martin F."/>
        </authorList>
    </citation>
    <scope>NUCLEOTIDE SEQUENCE [LARGE SCALE GENOMIC DNA]</scope>
    <source>
        <strain evidence="2">LaAM-08-1</strain>
    </source>
</reference>
<accession>A0A0C9WH94</accession>